<name>A0A934WR02_9FIRM</name>
<evidence type="ECO:0000259" key="2">
    <source>
        <dbReference type="PROSITE" id="PS51766"/>
    </source>
</evidence>
<organism evidence="3 4">
    <name type="scientific">Ruminococcus difficilis</name>
    <dbReference type="NCBI Taxonomy" id="2763069"/>
    <lineage>
        <taxon>Bacteria</taxon>
        <taxon>Bacillati</taxon>
        <taxon>Bacillota</taxon>
        <taxon>Clostridia</taxon>
        <taxon>Eubacteriales</taxon>
        <taxon>Oscillospiraceae</taxon>
        <taxon>Ruminococcus</taxon>
    </lineage>
</organism>
<gene>
    <name evidence="3" type="ORF">JKK62_02275</name>
</gene>
<evidence type="ECO:0000256" key="1">
    <source>
        <dbReference type="SAM" id="SignalP"/>
    </source>
</evidence>
<dbReference type="Proteomes" id="UP000633365">
    <property type="component" value="Unassembled WGS sequence"/>
</dbReference>
<sequence>MKRMLRKALAVFLSVIMAGSVCMIGVSAEGAAPDSDSTYYKGAFYYHPGIGEVNSGEEHVEVYTYTDDYFKKSGRDYDEHLATLSFALATASAGSTREPNTEDGYRNKSRNAVAFLEDTGFSGISYNHDYTIKPTKDTMGVACAQKQIIENGKPYTLLVILPRSANYEAEWGNNFVLGTDGNAAGFDTGAETCLAFAKDYIAEKAISGDIKVWTTGFSRGAAIADLIAAKLIDDPQRYLGDTVALTSDNLYAYTGAAPSAADVDNDPRNEKYAGIFNGYLETDLAAAMAPVDMGFARYGTDRVLYQAENYDKMLANLAISNEAVYSEYTTSANPKYFHPKRLSLVNGSIGLVDDNNSYIPNDAKVYLQGLCTYLTQITGGREEYARTYEQPLSDLIAYYESLSSDESAAMTASITGNEKSLYLAVALYTYYILKKDEGQKEFTAEQIRQIVTQLAGIVAARNDSGNTGINAAAFAKASVLLATFLLLDADTVKGYAAGFLGDVLKGAMTASGATQEELDSVTDTESCLALTHFLSHLVFGNIWQSDEHRALNPNNDQIRAAATLIGNLSNLSVDHANEIIISWLKTEDHYYDDYTALTPAQLAGYRRVYVSASDDTAFNGSITDADGKDIAVVENGVVKNSADKWIGFTQTDNGGFFRIPADQDISIRLNTVRSAAVTVSIGEYELYDAKTSMLFDQSVNAKATDTVIISLPTVSRNEMPSDTAYSVTVIPGGEGSNILGDADMNGTVEMIDATWILRHNAGFITLSDDALALCDVDKDESVAIMDVTAIQRYISHLKAPEGIGEPIA</sequence>
<dbReference type="SUPFAM" id="SSF53474">
    <property type="entry name" value="alpha/beta-Hydrolases"/>
    <property type="match status" value="1"/>
</dbReference>
<evidence type="ECO:0000313" key="4">
    <source>
        <dbReference type="Proteomes" id="UP000633365"/>
    </source>
</evidence>
<evidence type="ECO:0000313" key="3">
    <source>
        <dbReference type="EMBL" id="MBK6087487.1"/>
    </source>
</evidence>
<reference evidence="3" key="1">
    <citation type="submission" date="2021-01" db="EMBL/GenBank/DDBJ databases">
        <title>Genome public.</title>
        <authorList>
            <person name="Liu C."/>
            <person name="Sun Q."/>
        </authorList>
    </citation>
    <scope>NUCLEOTIDE SEQUENCE</scope>
    <source>
        <strain evidence="3">M6</strain>
    </source>
</reference>
<dbReference type="PROSITE" id="PS51766">
    <property type="entry name" value="DOCKERIN"/>
    <property type="match status" value="1"/>
</dbReference>
<dbReference type="RefSeq" id="WP_201426789.1">
    <property type="nucleotide sequence ID" value="NZ_JAEQMG010000035.1"/>
</dbReference>
<dbReference type="Gene3D" id="1.10.1330.10">
    <property type="entry name" value="Dockerin domain"/>
    <property type="match status" value="1"/>
</dbReference>
<feature type="domain" description="Dockerin" evidence="2">
    <location>
        <begin position="735"/>
        <end position="801"/>
    </location>
</feature>
<keyword evidence="4" id="KW-1185">Reference proteome</keyword>
<comment type="caution">
    <text evidence="3">The sequence shown here is derived from an EMBL/GenBank/DDBJ whole genome shotgun (WGS) entry which is preliminary data.</text>
</comment>
<dbReference type="InterPro" id="IPR016134">
    <property type="entry name" value="Dockerin_dom"/>
</dbReference>
<dbReference type="GO" id="GO:0000272">
    <property type="term" value="P:polysaccharide catabolic process"/>
    <property type="evidence" value="ECO:0007669"/>
    <property type="project" value="InterPro"/>
</dbReference>
<dbReference type="CDD" id="cd14256">
    <property type="entry name" value="Dockerin_I"/>
    <property type="match status" value="1"/>
</dbReference>
<dbReference type="EMBL" id="JAEQMG010000035">
    <property type="protein sequence ID" value="MBK6087487.1"/>
    <property type="molecule type" value="Genomic_DNA"/>
</dbReference>
<dbReference type="InterPro" id="IPR029058">
    <property type="entry name" value="AB_hydrolase_fold"/>
</dbReference>
<dbReference type="SUPFAM" id="SSF63446">
    <property type="entry name" value="Type I dockerin domain"/>
    <property type="match status" value="1"/>
</dbReference>
<keyword evidence="1" id="KW-0732">Signal</keyword>
<accession>A0A934WR02</accession>
<feature type="chain" id="PRO_5039658577" evidence="1">
    <location>
        <begin position="24"/>
        <end position="808"/>
    </location>
</feature>
<dbReference type="AlphaFoldDB" id="A0A934WR02"/>
<dbReference type="Gene3D" id="3.40.50.1820">
    <property type="entry name" value="alpha/beta hydrolase"/>
    <property type="match status" value="1"/>
</dbReference>
<dbReference type="InterPro" id="IPR036439">
    <property type="entry name" value="Dockerin_dom_sf"/>
</dbReference>
<proteinExistence type="predicted"/>
<feature type="signal peptide" evidence="1">
    <location>
        <begin position="1"/>
        <end position="23"/>
    </location>
</feature>
<protein>
    <submittedName>
        <fullName evidence="3">Dockerin type I repeat-containing protein</fullName>
    </submittedName>
</protein>